<dbReference type="Pfam" id="PF00175">
    <property type="entry name" value="NAD_binding_1"/>
    <property type="match status" value="1"/>
</dbReference>
<keyword evidence="5" id="KW-0547">Nucleotide-binding</keyword>
<name>A0A432YS51_9GAMM</name>
<dbReference type="Gene3D" id="3.40.50.80">
    <property type="entry name" value="Nucleotide-binding domain of ferredoxin-NADP reductase (FNR) module"/>
    <property type="match status" value="1"/>
</dbReference>
<dbReference type="GO" id="GO:0004324">
    <property type="term" value="F:ferredoxin-NADP+ reductase activity"/>
    <property type="evidence" value="ECO:0007669"/>
    <property type="project" value="UniProtKB-EC"/>
</dbReference>
<dbReference type="AlphaFoldDB" id="A0A432YS51"/>
<comment type="cofactor">
    <cofactor evidence="1">
        <name>FAD</name>
        <dbReference type="ChEBI" id="CHEBI:57692"/>
    </cofactor>
</comment>
<evidence type="ECO:0000259" key="11">
    <source>
        <dbReference type="PROSITE" id="PS51384"/>
    </source>
</evidence>
<dbReference type="Gene3D" id="2.40.30.10">
    <property type="entry name" value="Translation factors"/>
    <property type="match status" value="1"/>
</dbReference>
<organism evidence="12 13">
    <name type="scientific">Idiomarina piscisalsi</name>
    <dbReference type="NCBI Taxonomy" id="1096243"/>
    <lineage>
        <taxon>Bacteria</taxon>
        <taxon>Pseudomonadati</taxon>
        <taxon>Pseudomonadota</taxon>
        <taxon>Gammaproteobacteria</taxon>
        <taxon>Alteromonadales</taxon>
        <taxon>Idiomarinaceae</taxon>
        <taxon>Idiomarina</taxon>
    </lineage>
</organism>
<evidence type="ECO:0000256" key="3">
    <source>
        <dbReference type="ARBA" id="ARBA00013223"/>
    </source>
</evidence>
<keyword evidence="8" id="KW-0560">Oxidoreductase</keyword>
<dbReference type="InterPro" id="IPR001433">
    <property type="entry name" value="OxRdtase_FAD/NAD-bd"/>
</dbReference>
<dbReference type="GO" id="GO:0042167">
    <property type="term" value="P:heme catabolic process"/>
    <property type="evidence" value="ECO:0007669"/>
    <property type="project" value="TreeGrafter"/>
</dbReference>
<dbReference type="SUPFAM" id="SSF52343">
    <property type="entry name" value="Ferredoxin reductase-like, C-terminal NADP-linked domain"/>
    <property type="match status" value="1"/>
</dbReference>
<dbReference type="RefSeq" id="WP_054488590.1">
    <property type="nucleotide sequence ID" value="NZ_JBHUMT010000001.1"/>
</dbReference>
<dbReference type="InterPro" id="IPR001709">
    <property type="entry name" value="Flavoprot_Pyr_Nucl_cyt_Rdtase"/>
</dbReference>
<comment type="catalytic activity">
    <reaction evidence="10">
        <text>2 reduced [2Fe-2S]-[ferredoxin] + NADP(+) + H(+) = 2 oxidized [2Fe-2S]-[ferredoxin] + NADPH</text>
        <dbReference type="Rhea" id="RHEA:20125"/>
        <dbReference type="Rhea" id="RHEA-COMP:10000"/>
        <dbReference type="Rhea" id="RHEA-COMP:10001"/>
        <dbReference type="ChEBI" id="CHEBI:15378"/>
        <dbReference type="ChEBI" id="CHEBI:33737"/>
        <dbReference type="ChEBI" id="CHEBI:33738"/>
        <dbReference type="ChEBI" id="CHEBI:57783"/>
        <dbReference type="ChEBI" id="CHEBI:58349"/>
        <dbReference type="EC" id="1.18.1.2"/>
    </reaction>
</comment>
<evidence type="ECO:0000313" key="13">
    <source>
        <dbReference type="Proteomes" id="UP000288361"/>
    </source>
</evidence>
<evidence type="ECO:0000256" key="1">
    <source>
        <dbReference type="ARBA" id="ARBA00001974"/>
    </source>
</evidence>
<dbReference type="CDD" id="cd06195">
    <property type="entry name" value="FNR1"/>
    <property type="match status" value="1"/>
</dbReference>
<comment type="similarity">
    <text evidence="2">Belongs to the ferredoxin--NADP reductase type 1 family.</text>
</comment>
<keyword evidence="4" id="KW-0285">Flavoprotein</keyword>
<feature type="domain" description="FAD-binding FR-type" evidence="11">
    <location>
        <begin position="2"/>
        <end position="100"/>
    </location>
</feature>
<dbReference type="EMBL" id="PIQA01000004">
    <property type="protein sequence ID" value="RUO64531.1"/>
    <property type="molecule type" value="Genomic_DNA"/>
</dbReference>
<dbReference type="Pfam" id="PF00970">
    <property type="entry name" value="FAD_binding_6"/>
    <property type="match status" value="1"/>
</dbReference>
<dbReference type="PANTHER" id="PTHR47878:SF1">
    <property type="entry name" value="FLAVODOXIN_FERREDOXIN--NADP REDUCTASE"/>
    <property type="match status" value="1"/>
</dbReference>
<dbReference type="SUPFAM" id="SSF63380">
    <property type="entry name" value="Riboflavin synthase domain-like"/>
    <property type="match status" value="1"/>
</dbReference>
<reference evidence="12 13" key="1">
    <citation type="journal article" date="2011" name="Front. Microbiol.">
        <title>Genomic signatures of strain selection and enhancement in Bacillus atrophaeus var. globigii, a historical biowarfare simulant.</title>
        <authorList>
            <person name="Gibbons H.S."/>
            <person name="Broomall S.M."/>
            <person name="McNew L.A."/>
            <person name="Daligault H."/>
            <person name="Chapman C."/>
            <person name="Bruce D."/>
            <person name="Karavis M."/>
            <person name="Krepps M."/>
            <person name="McGregor P.A."/>
            <person name="Hong C."/>
            <person name="Park K.H."/>
            <person name="Akmal A."/>
            <person name="Feldman A."/>
            <person name="Lin J.S."/>
            <person name="Chang W.E."/>
            <person name="Higgs B.W."/>
            <person name="Demirev P."/>
            <person name="Lindquist J."/>
            <person name="Liem A."/>
            <person name="Fochler E."/>
            <person name="Read T.D."/>
            <person name="Tapia R."/>
            <person name="Johnson S."/>
            <person name="Bishop-Lilly K.A."/>
            <person name="Detter C."/>
            <person name="Han C."/>
            <person name="Sozhamannan S."/>
            <person name="Rosenzweig C.N."/>
            <person name="Skowronski E.W."/>
        </authorList>
    </citation>
    <scope>NUCLEOTIDE SEQUENCE [LARGE SCALE GENOMIC DNA]</scope>
    <source>
        <strain evidence="12 13">TPS4-2</strain>
    </source>
</reference>
<comment type="cofactor">
    <cofactor evidence="9">
        <name>[2Fe-2S] cluster</name>
        <dbReference type="ChEBI" id="CHEBI:190135"/>
    </cofactor>
</comment>
<evidence type="ECO:0000256" key="2">
    <source>
        <dbReference type="ARBA" id="ARBA00008312"/>
    </source>
</evidence>
<dbReference type="InterPro" id="IPR039261">
    <property type="entry name" value="FNR_nucleotide-bd"/>
</dbReference>
<dbReference type="InterPro" id="IPR051930">
    <property type="entry name" value="FNR_type-1"/>
</dbReference>
<dbReference type="Proteomes" id="UP000288361">
    <property type="component" value="Unassembled WGS sequence"/>
</dbReference>
<dbReference type="GO" id="GO:0034599">
    <property type="term" value="P:cellular response to oxidative stress"/>
    <property type="evidence" value="ECO:0007669"/>
    <property type="project" value="TreeGrafter"/>
</dbReference>
<evidence type="ECO:0000256" key="8">
    <source>
        <dbReference type="ARBA" id="ARBA00023002"/>
    </source>
</evidence>
<keyword evidence="7" id="KW-0521">NADP</keyword>
<dbReference type="PANTHER" id="PTHR47878">
    <property type="entry name" value="OXIDOREDUCTASE FAD/NAD(P)-BINDING DOMAIN PROTEIN"/>
    <property type="match status" value="1"/>
</dbReference>
<evidence type="ECO:0000256" key="5">
    <source>
        <dbReference type="ARBA" id="ARBA00022741"/>
    </source>
</evidence>
<gene>
    <name evidence="12" type="ORF">CWI73_07520</name>
</gene>
<dbReference type="InterPro" id="IPR017938">
    <property type="entry name" value="Riboflavin_synthase-like_b-brl"/>
</dbReference>
<dbReference type="PRINTS" id="PR00371">
    <property type="entry name" value="FPNCR"/>
</dbReference>
<evidence type="ECO:0000256" key="10">
    <source>
        <dbReference type="ARBA" id="ARBA00047776"/>
    </source>
</evidence>
<dbReference type="InterPro" id="IPR017927">
    <property type="entry name" value="FAD-bd_FR_type"/>
</dbReference>
<dbReference type="InterPro" id="IPR008333">
    <property type="entry name" value="Cbr1-like_FAD-bd_dom"/>
</dbReference>
<evidence type="ECO:0000256" key="9">
    <source>
        <dbReference type="ARBA" id="ARBA00034078"/>
    </source>
</evidence>
<evidence type="ECO:0000256" key="4">
    <source>
        <dbReference type="ARBA" id="ARBA00022630"/>
    </source>
</evidence>
<dbReference type="PROSITE" id="PS51384">
    <property type="entry name" value="FAD_FR"/>
    <property type="match status" value="1"/>
</dbReference>
<keyword evidence="6" id="KW-0274">FAD</keyword>
<dbReference type="PRINTS" id="PR00410">
    <property type="entry name" value="PHEHYDRXLASE"/>
</dbReference>
<dbReference type="GO" id="GO:0000166">
    <property type="term" value="F:nucleotide binding"/>
    <property type="evidence" value="ECO:0007669"/>
    <property type="project" value="UniProtKB-KW"/>
</dbReference>
<evidence type="ECO:0000256" key="7">
    <source>
        <dbReference type="ARBA" id="ARBA00022857"/>
    </source>
</evidence>
<sequence>MIQWISGKVVENYRWSSGVFSLRVVAEPFDFKAGQFVRLGLNVGGEQLLRAYSLASAPGEAILDFVIAEVEDGEVSTKLAKLQPGDSVDITQPAGGFFTLDEVPDGDSLWMLSTGTGIGPFISMLRTEKPWERFKRINLVHGVRVAEDLVYQGQIEQWQQEYPGQLGYQPVITRENIPGAFSARIPELIGSGQLSDALGTPLDSRAQVMLCGNPDMIKESRAALAELGLAKNTRRKPGNVTSENYW</sequence>
<evidence type="ECO:0000256" key="6">
    <source>
        <dbReference type="ARBA" id="ARBA00022827"/>
    </source>
</evidence>
<comment type="caution">
    <text evidence="12">The sequence shown here is derived from an EMBL/GenBank/DDBJ whole genome shotgun (WGS) entry which is preliminary data.</text>
</comment>
<dbReference type="InterPro" id="IPR033892">
    <property type="entry name" value="FNR_bac"/>
</dbReference>
<accession>A0A432YS51</accession>
<evidence type="ECO:0000313" key="12">
    <source>
        <dbReference type="EMBL" id="RUO64531.1"/>
    </source>
</evidence>
<proteinExistence type="inferred from homology"/>
<protein>
    <recommendedName>
        <fullName evidence="3">ferredoxin--NADP(+) reductase</fullName>
        <ecNumber evidence="3">1.18.1.2</ecNumber>
    </recommendedName>
</protein>
<dbReference type="EC" id="1.18.1.2" evidence="3"/>